<feature type="transmembrane region" description="Helical" evidence="10">
    <location>
        <begin position="319"/>
        <end position="336"/>
    </location>
</feature>
<dbReference type="GO" id="GO:0006886">
    <property type="term" value="P:intracellular protein transport"/>
    <property type="evidence" value="ECO:0007669"/>
    <property type="project" value="TreeGrafter"/>
</dbReference>
<dbReference type="GO" id="GO:0017147">
    <property type="term" value="F:Wnt-protein binding"/>
    <property type="evidence" value="ECO:0007669"/>
    <property type="project" value="InterPro"/>
</dbReference>
<feature type="transmembrane region" description="Helical" evidence="10">
    <location>
        <begin position="278"/>
        <end position="299"/>
    </location>
</feature>
<evidence type="ECO:0000256" key="3">
    <source>
        <dbReference type="ARBA" id="ARBA00008148"/>
    </source>
</evidence>
<dbReference type="GO" id="GO:0016055">
    <property type="term" value="P:Wnt signaling pathway"/>
    <property type="evidence" value="ECO:0007669"/>
    <property type="project" value="UniProtKB-KW"/>
</dbReference>
<proteinExistence type="inferred from homology"/>
<keyword evidence="9 10" id="KW-0472">Membrane</keyword>
<dbReference type="PANTHER" id="PTHR13449:SF2">
    <property type="entry name" value="PROTEIN WNTLESS HOMOLOG"/>
    <property type="match status" value="1"/>
</dbReference>
<dbReference type="Pfam" id="PF06664">
    <property type="entry name" value="WLS-like_TM"/>
    <property type="match status" value="1"/>
</dbReference>
<dbReference type="Proteomes" id="UP000095287">
    <property type="component" value="Unplaced"/>
</dbReference>
<comment type="subcellular location">
    <subcellularLocation>
        <location evidence="1">Endosome membrane</location>
        <topology evidence="1">Multi-pass membrane protein</topology>
    </subcellularLocation>
    <subcellularLocation>
        <location evidence="2">Golgi apparatus membrane</location>
        <topology evidence="2">Multi-pass membrane protein</topology>
    </subcellularLocation>
</comment>
<keyword evidence="5" id="KW-0879">Wnt signaling pathway</keyword>
<evidence type="ECO:0000313" key="13">
    <source>
        <dbReference type="Proteomes" id="UP000095287"/>
    </source>
</evidence>
<evidence type="ECO:0000256" key="4">
    <source>
        <dbReference type="ARBA" id="ARBA00022473"/>
    </source>
</evidence>
<keyword evidence="8" id="KW-0333">Golgi apparatus</keyword>
<keyword evidence="7 10" id="KW-1133">Transmembrane helix</keyword>
<keyword evidence="4" id="KW-0217">Developmental protein</keyword>
<protein>
    <submittedName>
        <fullName evidence="14">Protein wntless homolog</fullName>
    </submittedName>
</protein>
<feature type="transmembrane region" description="Helical" evidence="10">
    <location>
        <begin position="246"/>
        <end position="266"/>
    </location>
</feature>
<evidence type="ECO:0000256" key="5">
    <source>
        <dbReference type="ARBA" id="ARBA00022687"/>
    </source>
</evidence>
<evidence type="ECO:0000313" key="14">
    <source>
        <dbReference type="WBParaSite" id="L893_g4499.t1"/>
    </source>
</evidence>
<dbReference type="GO" id="GO:0000139">
    <property type="term" value="C:Golgi membrane"/>
    <property type="evidence" value="ECO:0007669"/>
    <property type="project" value="UniProtKB-SubCell"/>
</dbReference>
<evidence type="ECO:0000256" key="6">
    <source>
        <dbReference type="ARBA" id="ARBA00022692"/>
    </source>
</evidence>
<evidence type="ECO:0000256" key="10">
    <source>
        <dbReference type="SAM" id="Phobius"/>
    </source>
</evidence>
<dbReference type="InterPro" id="IPR047843">
    <property type="entry name" value="WLS-like_TM"/>
</dbReference>
<evidence type="ECO:0000256" key="8">
    <source>
        <dbReference type="ARBA" id="ARBA00023034"/>
    </source>
</evidence>
<organism evidence="13 14">
    <name type="scientific">Steinernema glaseri</name>
    <dbReference type="NCBI Taxonomy" id="37863"/>
    <lineage>
        <taxon>Eukaryota</taxon>
        <taxon>Metazoa</taxon>
        <taxon>Ecdysozoa</taxon>
        <taxon>Nematoda</taxon>
        <taxon>Chromadorea</taxon>
        <taxon>Rhabditida</taxon>
        <taxon>Tylenchina</taxon>
        <taxon>Panagrolaimomorpha</taxon>
        <taxon>Strongyloidoidea</taxon>
        <taxon>Steinernematidae</taxon>
        <taxon>Steinernema</taxon>
    </lineage>
</organism>
<keyword evidence="13" id="KW-1185">Reference proteome</keyword>
<feature type="transmembrane region" description="Helical" evidence="10">
    <location>
        <begin position="490"/>
        <end position="510"/>
    </location>
</feature>
<reference evidence="14" key="1">
    <citation type="submission" date="2016-11" db="UniProtKB">
        <authorList>
            <consortium name="WormBaseParasite"/>
        </authorList>
    </citation>
    <scope>IDENTIFICATION</scope>
</reference>
<keyword evidence="6 10" id="KW-0812">Transmembrane</keyword>
<feature type="transmembrane region" description="Helical" evidence="10">
    <location>
        <begin position="387"/>
        <end position="411"/>
    </location>
</feature>
<dbReference type="InterPro" id="IPR009551">
    <property type="entry name" value="Wntless"/>
</dbReference>
<evidence type="ECO:0000256" key="2">
    <source>
        <dbReference type="ARBA" id="ARBA00004653"/>
    </source>
</evidence>
<sequence>MPANGGAVIEHLSNRKLSVILGLLLCLQIGFFSIGAILAPAPSSSMEFLMTKCSDRNAGRSDEWFQIQPQSKQCQIIEDLNHYTSVPNAFARDIVFVAQMPHRREAIQLQYSPWFQFLLGLLEIEIEYHSGFEQVTNSPLTLDVRMGYQTKVDGPWNEFIATNATRQLDCTIPEDRKSDGQLYQCSVMDLFELGANNYPTYLLNIRIPVDFKECQRKDPAARNCHVPKINEMRVIAIHQNGGFTKVWLWMKTVIAPFIVAATVWYYKRVSALNRPRYLVENSILALGISLAILDFPIEWMSLWFRLPCMLLIADIRQGLFYAVLFSFWLIFAGEHLNDGNASGTLKNYWRNLVFITISSVSLLIYDICERGMQLNNPFYSIWSSDTGTNLALATIYIASISAICYFSFLVYKIWMVWTHIKGKCAQLAQKNEAQRLKEKNLIYRFKFLMVFTLVCAGLTILSYILKQYGEGQMHGDDPDESVLTHSTSSFFTGTFGMWNIYVLLLLAMYAPSHKNYGHARFGETDDLMTGETESSAMTTFVKPATD</sequence>
<feature type="domain" description="Wntless-like transmembrane" evidence="11">
    <location>
        <begin position="240"/>
        <end position="513"/>
    </location>
</feature>
<evidence type="ECO:0000256" key="1">
    <source>
        <dbReference type="ARBA" id="ARBA00004337"/>
    </source>
</evidence>
<dbReference type="WBParaSite" id="L893_g4499.t1">
    <property type="protein sequence ID" value="L893_g4499.t1"/>
    <property type="gene ID" value="L893_g4499"/>
</dbReference>
<evidence type="ECO:0000256" key="7">
    <source>
        <dbReference type="ARBA" id="ARBA00022989"/>
    </source>
</evidence>
<accession>A0A1I8ACZ7</accession>
<dbReference type="GO" id="GO:0010008">
    <property type="term" value="C:endosome membrane"/>
    <property type="evidence" value="ECO:0007669"/>
    <property type="project" value="UniProtKB-SubCell"/>
</dbReference>
<feature type="transmembrane region" description="Helical" evidence="10">
    <location>
        <begin position="445"/>
        <end position="465"/>
    </location>
</feature>
<evidence type="ECO:0000259" key="11">
    <source>
        <dbReference type="Pfam" id="PF06664"/>
    </source>
</evidence>
<name>A0A1I8ACZ7_9BILA</name>
<dbReference type="PANTHER" id="PTHR13449">
    <property type="entry name" value="INTEGRAL MEMBRANE PROTEIN GPR177"/>
    <property type="match status" value="1"/>
</dbReference>
<dbReference type="AlphaFoldDB" id="A0A1I8ACZ7"/>
<feature type="transmembrane region" description="Helical" evidence="10">
    <location>
        <begin position="348"/>
        <end position="367"/>
    </location>
</feature>
<evidence type="ECO:0000256" key="9">
    <source>
        <dbReference type="ARBA" id="ARBA00023136"/>
    </source>
</evidence>
<evidence type="ECO:0000259" key="12">
    <source>
        <dbReference type="Pfam" id="PF21883"/>
    </source>
</evidence>
<feature type="domain" description="Wntless GOLD" evidence="12">
    <location>
        <begin position="51"/>
        <end position="239"/>
    </location>
</feature>
<dbReference type="Pfam" id="PF21883">
    <property type="entry name" value="WLS_GOLD"/>
    <property type="match status" value="1"/>
</dbReference>
<dbReference type="GO" id="GO:0061355">
    <property type="term" value="P:Wnt protein secretion"/>
    <property type="evidence" value="ECO:0007669"/>
    <property type="project" value="TreeGrafter"/>
</dbReference>
<dbReference type="InterPro" id="IPR053936">
    <property type="entry name" value="WLS_GOLD"/>
</dbReference>
<comment type="similarity">
    <text evidence="3">Belongs to the wntless family.</text>
</comment>